<evidence type="ECO:0000259" key="1">
    <source>
        <dbReference type="Pfam" id="PF01636"/>
    </source>
</evidence>
<dbReference type="Gene3D" id="3.30.200.20">
    <property type="entry name" value="Phosphorylase Kinase, domain 1"/>
    <property type="match status" value="1"/>
</dbReference>
<accession>A0A177C7I2</accession>
<dbReference type="SUPFAM" id="SSF56112">
    <property type="entry name" value="Protein kinase-like (PK-like)"/>
    <property type="match status" value="1"/>
</dbReference>
<proteinExistence type="predicted"/>
<name>A0A177C7I2_9PLEO</name>
<feature type="domain" description="Aminoglycoside phosphotransferase" evidence="1">
    <location>
        <begin position="113"/>
        <end position="295"/>
    </location>
</feature>
<dbReference type="InParanoid" id="A0A177C7I2"/>
<dbReference type="OrthoDB" id="25129at2759"/>
<dbReference type="EMBL" id="KV441555">
    <property type="protein sequence ID" value="OAG03366.1"/>
    <property type="molecule type" value="Genomic_DNA"/>
</dbReference>
<organism evidence="2 3">
    <name type="scientific">Paraphaeosphaeria sporulosa</name>
    <dbReference type="NCBI Taxonomy" id="1460663"/>
    <lineage>
        <taxon>Eukaryota</taxon>
        <taxon>Fungi</taxon>
        <taxon>Dikarya</taxon>
        <taxon>Ascomycota</taxon>
        <taxon>Pezizomycotina</taxon>
        <taxon>Dothideomycetes</taxon>
        <taxon>Pleosporomycetidae</taxon>
        <taxon>Pleosporales</taxon>
        <taxon>Massarineae</taxon>
        <taxon>Didymosphaeriaceae</taxon>
        <taxon>Paraphaeosphaeria</taxon>
    </lineage>
</organism>
<evidence type="ECO:0000313" key="3">
    <source>
        <dbReference type="Proteomes" id="UP000077069"/>
    </source>
</evidence>
<dbReference type="InterPro" id="IPR011009">
    <property type="entry name" value="Kinase-like_dom_sf"/>
</dbReference>
<dbReference type="AlphaFoldDB" id="A0A177C7I2"/>
<protein>
    <recommendedName>
        <fullName evidence="1">Aminoglycoside phosphotransferase domain-containing protein</fullName>
    </recommendedName>
</protein>
<dbReference type="Gene3D" id="3.90.1200.10">
    <property type="match status" value="1"/>
</dbReference>
<dbReference type="GeneID" id="28768596"/>
<dbReference type="Proteomes" id="UP000077069">
    <property type="component" value="Unassembled WGS sequence"/>
</dbReference>
<sequence length="407" mass="44983">MPPLPSPALSILTDDLRTLLAPTPYACTSLTQLPGGTTSFVFLGVLATPLVLTPPSGAQRTEERVIVKHAAPFASCHTEFLVDAGRVAYEAAMLGALSGFHGVKLPEDKNRGEGADVQVPEVYFYDDRARMLVIQYIPSAAPLHTALESLSSAEADCMGRALGTWLKRFHTWCEEQAGLKEVLGGNEEEVKLKWKLTWVQGTGVLDRLGDVVGEEERGAWYAARDRVWQEKQSPGVLQRGVVHGDFWVGNILMPTPLPNPDETRSLQLHVIDFEFSHLAPLSTDLSSFLGSLLEIYYISPSPLTSIEPLLTAFLAGYGSFSEDMKWRTLIQTGVFVVNWWSRGPPGRGDVDAETRRRGRELVRMGVRWVKGGWERDHTVFKGTQLERIATQGAMDEVAIKVIDVIDE</sequence>
<reference evidence="2 3" key="1">
    <citation type="submission" date="2016-05" db="EMBL/GenBank/DDBJ databases">
        <title>Comparative analysis of secretome profiles of manganese(II)-oxidizing ascomycete fungi.</title>
        <authorList>
            <consortium name="DOE Joint Genome Institute"/>
            <person name="Zeiner C.A."/>
            <person name="Purvine S.O."/>
            <person name="Zink E.M."/>
            <person name="Wu S."/>
            <person name="Pasa-Tolic L."/>
            <person name="Chaput D.L."/>
            <person name="Haridas S."/>
            <person name="Grigoriev I.V."/>
            <person name="Santelli C.M."/>
            <person name="Hansel C.M."/>
        </authorList>
    </citation>
    <scope>NUCLEOTIDE SEQUENCE [LARGE SCALE GENOMIC DNA]</scope>
    <source>
        <strain evidence="2 3">AP3s5-JAC2a</strain>
    </source>
</reference>
<dbReference type="STRING" id="1460663.A0A177C7I2"/>
<evidence type="ECO:0000313" key="2">
    <source>
        <dbReference type="EMBL" id="OAG03366.1"/>
    </source>
</evidence>
<gene>
    <name evidence="2" type="ORF">CC84DRAFT_1261934</name>
</gene>
<dbReference type="Pfam" id="PF01636">
    <property type="entry name" value="APH"/>
    <property type="match status" value="1"/>
</dbReference>
<keyword evidence="3" id="KW-1185">Reference proteome</keyword>
<dbReference type="InterPro" id="IPR002575">
    <property type="entry name" value="Aminoglycoside_PTrfase"/>
</dbReference>
<dbReference type="RefSeq" id="XP_018033731.1">
    <property type="nucleotide sequence ID" value="XM_018185110.1"/>
</dbReference>